<gene>
    <name evidence="1" type="ORF">PROFUN_00112</name>
</gene>
<sequence length="110" mass="12103">MMSIGETDPDAIVYSFSVCKDEDESVSCGQRGKKSIPLQTCNTDRTKNIKATQKDMAFSALQEFISNISMLTDVEEVKAEESLSVTPDLNESQESDILTAIIGFLMLEAQ</sequence>
<dbReference type="AlphaFoldDB" id="A0A2P6P0P8"/>
<keyword evidence="2" id="KW-1185">Reference proteome</keyword>
<evidence type="ECO:0000313" key="1">
    <source>
        <dbReference type="EMBL" id="PRP89770.1"/>
    </source>
</evidence>
<name>A0A2P6P0P8_9EUKA</name>
<comment type="caution">
    <text evidence="1">The sequence shown here is derived from an EMBL/GenBank/DDBJ whole genome shotgun (WGS) entry which is preliminary data.</text>
</comment>
<accession>A0A2P6P0P8</accession>
<dbReference type="InParanoid" id="A0A2P6P0P8"/>
<dbReference type="Proteomes" id="UP000241769">
    <property type="component" value="Unassembled WGS sequence"/>
</dbReference>
<evidence type="ECO:0000313" key="2">
    <source>
        <dbReference type="Proteomes" id="UP000241769"/>
    </source>
</evidence>
<dbReference type="EMBL" id="MDYQ01000001">
    <property type="protein sequence ID" value="PRP89770.1"/>
    <property type="molecule type" value="Genomic_DNA"/>
</dbReference>
<organism evidence="1 2">
    <name type="scientific">Planoprotostelium fungivorum</name>
    <dbReference type="NCBI Taxonomy" id="1890364"/>
    <lineage>
        <taxon>Eukaryota</taxon>
        <taxon>Amoebozoa</taxon>
        <taxon>Evosea</taxon>
        <taxon>Variosea</taxon>
        <taxon>Cavosteliida</taxon>
        <taxon>Cavosteliaceae</taxon>
        <taxon>Planoprotostelium</taxon>
    </lineage>
</organism>
<proteinExistence type="predicted"/>
<reference evidence="1 2" key="1">
    <citation type="journal article" date="2018" name="Genome Biol. Evol.">
        <title>Multiple Roots of Fruiting Body Formation in Amoebozoa.</title>
        <authorList>
            <person name="Hillmann F."/>
            <person name="Forbes G."/>
            <person name="Novohradska S."/>
            <person name="Ferling I."/>
            <person name="Riege K."/>
            <person name="Groth M."/>
            <person name="Westermann M."/>
            <person name="Marz M."/>
            <person name="Spaller T."/>
            <person name="Winckler T."/>
            <person name="Schaap P."/>
            <person name="Glockner G."/>
        </authorList>
    </citation>
    <scope>NUCLEOTIDE SEQUENCE [LARGE SCALE GENOMIC DNA]</scope>
    <source>
        <strain evidence="1 2">Jena</strain>
    </source>
</reference>
<protein>
    <submittedName>
        <fullName evidence="1">Uncharacterized protein</fullName>
    </submittedName>
</protein>